<dbReference type="Proteomes" id="UP001189624">
    <property type="component" value="Chromosome 1"/>
</dbReference>
<feature type="transmembrane region" description="Helical" evidence="1">
    <location>
        <begin position="266"/>
        <end position="292"/>
    </location>
</feature>
<keyword evidence="1" id="KW-0812">Transmembrane</keyword>
<keyword evidence="1" id="KW-1133">Transmembrane helix</keyword>
<feature type="transmembrane region" description="Helical" evidence="1">
    <location>
        <begin position="201"/>
        <end position="222"/>
    </location>
</feature>
<reference evidence="2" key="1">
    <citation type="submission" date="2023-10" db="EMBL/GenBank/DDBJ databases">
        <authorList>
            <person name="Domelevo Entfellner J.-B."/>
        </authorList>
    </citation>
    <scope>NUCLEOTIDE SEQUENCE</scope>
</reference>
<keyword evidence="1" id="KW-0472">Membrane</keyword>
<feature type="transmembrane region" description="Helical" evidence="1">
    <location>
        <begin position="229"/>
        <end position="246"/>
    </location>
</feature>
<sequence length="329" mass="37653">MSEFRAGSTKHRHISSSLCKNQKCETNVVEKKTVPPPVTPSMITVKATLLRFNGIPLAWKELRFILLDEALDRPDEVPRNETKKEIDNQFLKKLSSISLNLCEMLLQVTPGLNRVRVKKKDILPISGKDLTNTPREKDLGFMKFLSSTFYSVFDISPQFHCALLIASPSMVRYRAQILTSQFVFKMETKSLLSLGEAFTEFFQQITETTMIFFCYALILWLVVPLHPMMQLFIMLMLIAGPCYYVPELVGMASGITVPCGSFEMPLFWFIASGAFLLSLLFVFLSLLVIYIIRRYIHPRGESVREADVGLDDLRNIFEEFKYLNEVMNG</sequence>
<evidence type="ECO:0000313" key="2">
    <source>
        <dbReference type="EMBL" id="CAJ1825176.1"/>
    </source>
</evidence>
<organism evidence="2 3">
    <name type="scientific">Sphenostylis stenocarpa</name>
    <dbReference type="NCBI Taxonomy" id="92480"/>
    <lineage>
        <taxon>Eukaryota</taxon>
        <taxon>Viridiplantae</taxon>
        <taxon>Streptophyta</taxon>
        <taxon>Embryophyta</taxon>
        <taxon>Tracheophyta</taxon>
        <taxon>Spermatophyta</taxon>
        <taxon>Magnoliopsida</taxon>
        <taxon>eudicotyledons</taxon>
        <taxon>Gunneridae</taxon>
        <taxon>Pentapetalae</taxon>
        <taxon>rosids</taxon>
        <taxon>fabids</taxon>
        <taxon>Fabales</taxon>
        <taxon>Fabaceae</taxon>
        <taxon>Papilionoideae</taxon>
        <taxon>50 kb inversion clade</taxon>
        <taxon>NPAAA clade</taxon>
        <taxon>indigoferoid/millettioid clade</taxon>
        <taxon>Phaseoleae</taxon>
        <taxon>Sphenostylis</taxon>
    </lineage>
</organism>
<dbReference type="Gramene" id="rna-AYBTSS11_LOCUS1250">
    <property type="protein sequence ID" value="CAJ1825176.1"/>
    <property type="gene ID" value="gene-AYBTSS11_LOCUS1250"/>
</dbReference>
<dbReference type="AlphaFoldDB" id="A0AA86V974"/>
<keyword evidence="3" id="KW-1185">Reference proteome</keyword>
<accession>A0AA86V974</accession>
<gene>
    <name evidence="2" type="ORF">AYBTSS11_LOCUS1250</name>
</gene>
<evidence type="ECO:0000313" key="3">
    <source>
        <dbReference type="Proteomes" id="UP001189624"/>
    </source>
</evidence>
<evidence type="ECO:0000256" key="1">
    <source>
        <dbReference type="SAM" id="Phobius"/>
    </source>
</evidence>
<protein>
    <submittedName>
        <fullName evidence="2">Uncharacterized protein</fullName>
    </submittedName>
</protein>
<proteinExistence type="predicted"/>
<dbReference type="EMBL" id="OY731398">
    <property type="protein sequence ID" value="CAJ1825176.1"/>
    <property type="molecule type" value="Genomic_DNA"/>
</dbReference>
<name>A0AA86V974_9FABA</name>